<feature type="transmembrane region" description="Helical" evidence="8">
    <location>
        <begin position="31"/>
        <end position="48"/>
    </location>
</feature>
<evidence type="ECO:0000256" key="2">
    <source>
        <dbReference type="ARBA" id="ARBA00006669"/>
    </source>
</evidence>
<dbReference type="Proteomes" id="UP000281915">
    <property type="component" value="Unassembled WGS sequence"/>
</dbReference>
<keyword evidence="7 8" id="KW-0472">Membrane</keyword>
<dbReference type="PANTHER" id="PTHR36122">
    <property type="entry name" value="NICOTINAMIDE RIBOSIDE TRANSPORTER PNUC"/>
    <property type="match status" value="1"/>
</dbReference>
<evidence type="ECO:0000313" key="10">
    <source>
        <dbReference type="Proteomes" id="UP000281915"/>
    </source>
</evidence>
<proteinExistence type="inferred from homology"/>
<dbReference type="AlphaFoldDB" id="A0A3M8CRT4"/>
<dbReference type="GO" id="GO:0005886">
    <property type="term" value="C:plasma membrane"/>
    <property type="evidence" value="ECO:0007669"/>
    <property type="project" value="UniProtKB-SubCell"/>
</dbReference>
<comment type="subcellular location">
    <subcellularLocation>
        <location evidence="1">Cell membrane</location>
        <topology evidence="1">Multi-pass membrane protein</topology>
    </subcellularLocation>
</comment>
<feature type="transmembrane region" description="Helical" evidence="8">
    <location>
        <begin position="171"/>
        <end position="191"/>
    </location>
</feature>
<dbReference type="RefSeq" id="WP_122913455.1">
    <property type="nucleotide sequence ID" value="NZ_RHHT01000025.1"/>
</dbReference>
<evidence type="ECO:0000256" key="6">
    <source>
        <dbReference type="ARBA" id="ARBA00022989"/>
    </source>
</evidence>
<protein>
    <submittedName>
        <fullName evidence="9">Nicotinamide riboside transporter PnuC</fullName>
    </submittedName>
</protein>
<name>A0A3M8CRT4_9BACL</name>
<evidence type="ECO:0000256" key="5">
    <source>
        <dbReference type="ARBA" id="ARBA00022692"/>
    </source>
</evidence>
<gene>
    <name evidence="9" type="ORF">EDM58_11410</name>
</gene>
<accession>A0A3M8CRT4</accession>
<evidence type="ECO:0000256" key="4">
    <source>
        <dbReference type="ARBA" id="ARBA00022475"/>
    </source>
</evidence>
<evidence type="ECO:0000256" key="8">
    <source>
        <dbReference type="SAM" id="Phobius"/>
    </source>
</evidence>
<evidence type="ECO:0000256" key="7">
    <source>
        <dbReference type="ARBA" id="ARBA00023136"/>
    </source>
</evidence>
<dbReference type="GO" id="GO:0034257">
    <property type="term" value="F:nicotinamide riboside transmembrane transporter activity"/>
    <property type="evidence" value="ECO:0007669"/>
    <property type="project" value="InterPro"/>
</dbReference>
<dbReference type="InterPro" id="IPR006419">
    <property type="entry name" value="NMN_transpt_PnuC"/>
</dbReference>
<sequence>MLKDWTLFEKIWLVLFTIVNIYLFFAFEDSLLGLISSLSGMLCVVLVAKGKISNYYFGIIQTGTYAYISFGYSLYGEAMLNGLFYFPAQFIGLYMWSRHRTQTSIQGEDVAVKRLTKKGWMILILIAVVGSILYAELLHVIGGQEVRLDSAAVVLSVLAQILMLKRYAEQWALWIAVNVLSISLWVVTLIKQGGNDMNMVVMWSAFLVNSIYGYYNWIKLSKVQKQEEVHSQ</sequence>
<keyword evidence="6 8" id="KW-1133">Transmembrane helix</keyword>
<dbReference type="EMBL" id="RHHT01000025">
    <property type="protein sequence ID" value="RNB78404.1"/>
    <property type="molecule type" value="Genomic_DNA"/>
</dbReference>
<evidence type="ECO:0000313" key="9">
    <source>
        <dbReference type="EMBL" id="RNB78404.1"/>
    </source>
</evidence>
<feature type="transmembrane region" description="Helical" evidence="8">
    <location>
        <begin position="55"/>
        <end position="72"/>
    </location>
</feature>
<keyword evidence="4" id="KW-1003">Cell membrane</keyword>
<organism evidence="9 10">
    <name type="scientific">Brevibacillus panacihumi</name>
    <dbReference type="NCBI Taxonomy" id="497735"/>
    <lineage>
        <taxon>Bacteria</taxon>
        <taxon>Bacillati</taxon>
        <taxon>Bacillota</taxon>
        <taxon>Bacilli</taxon>
        <taxon>Bacillales</taxon>
        <taxon>Paenibacillaceae</taxon>
        <taxon>Brevibacillus</taxon>
    </lineage>
</organism>
<comment type="caution">
    <text evidence="9">The sequence shown here is derived from an EMBL/GenBank/DDBJ whole genome shotgun (WGS) entry which is preliminary data.</text>
</comment>
<keyword evidence="5 8" id="KW-0812">Transmembrane</keyword>
<dbReference type="PANTHER" id="PTHR36122:SF2">
    <property type="entry name" value="NICOTINAMIDE RIBOSIDE TRANSPORTER PNUC"/>
    <property type="match status" value="1"/>
</dbReference>
<reference evidence="9 10" key="1">
    <citation type="submission" date="2018-10" db="EMBL/GenBank/DDBJ databases">
        <title>Phylogenomics of Brevibacillus.</title>
        <authorList>
            <person name="Dunlap C."/>
        </authorList>
    </citation>
    <scope>NUCLEOTIDE SEQUENCE [LARGE SCALE GENOMIC DNA]</scope>
    <source>
        <strain evidence="9 10">JCM 15085</strain>
    </source>
</reference>
<evidence type="ECO:0000256" key="1">
    <source>
        <dbReference type="ARBA" id="ARBA00004651"/>
    </source>
</evidence>
<comment type="similarity">
    <text evidence="2">Belongs to the nicotinamide ribonucleoside (NR) uptake permease (TC 4.B.1) family.</text>
</comment>
<feature type="transmembrane region" description="Helical" evidence="8">
    <location>
        <begin position="7"/>
        <end position="25"/>
    </location>
</feature>
<feature type="transmembrane region" description="Helical" evidence="8">
    <location>
        <begin position="197"/>
        <end position="215"/>
    </location>
</feature>
<feature type="transmembrane region" description="Helical" evidence="8">
    <location>
        <begin position="120"/>
        <end position="141"/>
    </location>
</feature>
<dbReference type="Pfam" id="PF04973">
    <property type="entry name" value="NMN_transporter"/>
    <property type="match status" value="1"/>
</dbReference>
<keyword evidence="3" id="KW-0813">Transport</keyword>
<dbReference type="NCBIfam" id="TIGR01528">
    <property type="entry name" value="NMN_trans_PnuC"/>
    <property type="match status" value="1"/>
</dbReference>
<evidence type="ECO:0000256" key="3">
    <source>
        <dbReference type="ARBA" id="ARBA00022448"/>
    </source>
</evidence>